<evidence type="ECO:0000313" key="4">
    <source>
        <dbReference type="Proteomes" id="UP000256710"/>
    </source>
</evidence>
<dbReference type="Proteomes" id="UP000255168">
    <property type="component" value="Plasmid II"/>
</dbReference>
<evidence type="ECO:0000313" key="2">
    <source>
        <dbReference type="EMBL" id="SPD60907.1"/>
    </source>
</evidence>
<evidence type="ECO:0000313" key="1">
    <source>
        <dbReference type="EMBL" id="SOZ39761.1"/>
    </source>
</evidence>
<name>A0A375HVZ8_9BURK</name>
<gene>
    <name evidence="1" type="ORF">CBM2605_B40092</name>
    <name evidence="2" type="ORF">CBM2607_MP21565</name>
</gene>
<geneLocation type="plasmid" evidence="3">
    <name>ii</name>
</geneLocation>
<dbReference type="EMBL" id="OFTC01000043">
    <property type="protein sequence ID" value="SOZ39761.1"/>
    <property type="molecule type" value="Genomic_DNA"/>
</dbReference>
<dbReference type="EMBL" id="LT984807">
    <property type="protein sequence ID" value="SPD60907.1"/>
    <property type="molecule type" value="Genomic_DNA"/>
</dbReference>
<protein>
    <submittedName>
        <fullName evidence="2">Uncharacterized protein</fullName>
    </submittedName>
</protein>
<dbReference type="AlphaFoldDB" id="A0A375HVZ8"/>
<proteinExistence type="predicted"/>
<sequence>MALMSFCFLGYPSVTPSICSRSFTAELTADCDSAAVSPAAAVEPVLATAENSSSCRSENRSAAMASPS</sequence>
<organism evidence="2 3">
    <name type="scientific">Cupriavidus neocaledonicus</name>
    <dbReference type="NCBI Taxonomy" id="1040979"/>
    <lineage>
        <taxon>Bacteria</taxon>
        <taxon>Pseudomonadati</taxon>
        <taxon>Pseudomonadota</taxon>
        <taxon>Betaproteobacteria</taxon>
        <taxon>Burkholderiales</taxon>
        <taxon>Burkholderiaceae</taxon>
        <taxon>Cupriavidus</taxon>
    </lineage>
</organism>
<dbReference type="Proteomes" id="UP000256710">
    <property type="component" value="Unassembled WGS sequence"/>
</dbReference>
<keyword evidence="2" id="KW-0614">Plasmid</keyword>
<reference evidence="3 4" key="1">
    <citation type="submission" date="2018-01" db="EMBL/GenBank/DDBJ databases">
        <authorList>
            <person name="Clerissi C."/>
        </authorList>
    </citation>
    <scope>NUCLEOTIDE SEQUENCE [LARGE SCALE GENOMIC DNA]</scope>
    <source>
        <strain evidence="1">Cupriavidus taiwanensis STM 6082</strain>
        <strain evidence="2">Cupriavidus taiwanensis STM 6160</strain>
        <plasmid evidence="2">II</plasmid>
        <plasmid evidence="3">ii</plasmid>
    </source>
</reference>
<accession>A0A375HVZ8</accession>
<keyword evidence="4" id="KW-1185">Reference proteome</keyword>
<evidence type="ECO:0000313" key="3">
    <source>
        <dbReference type="Proteomes" id="UP000255168"/>
    </source>
</evidence>
<geneLocation type="plasmid" evidence="2">
    <name>II</name>
</geneLocation>